<keyword evidence="2" id="KW-1185">Reference proteome</keyword>
<gene>
    <name evidence="1" type="ORF">M5G27_27070</name>
</gene>
<dbReference type="EMBL" id="JAMDHA010000037">
    <property type="protein sequence ID" value="MDD1011138.1"/>
    <property type="molecule type" value="Genomic_DNA"/>
</dbReference>
<evidence type="ECO:0000313" key="2">
    <source>
        <dbReference type="Proteomes" id="UP001148185"/>
    </source>
</evidence>
<dbReference type="RefSeq" id="WP_050682301.1">
    <property type="nucleotide sequence ID" value="NZ_JAMDHA010000037.1"/>
</dbReference>
<accession>A0A9X4C763</accession>
<protein>
    <submittedName>
        <fullName evidence="1">Uncharacterized protein</fullName>
    </submittedName>
</protein>
<reference evidence="1 2" key="1">
    <citation type="submission" date="2022-05" db="EMBL/GenBank/DDBJ databases">
        <title>Novel Pseudomonas spp. Isolated from a Rainbow Trout Aquaculture Facility.</title>
        <authorList>
            <person name="Testerman T."/>
            <person name="Graf J."/>
        </authorList>
    </citation>
    <scope>NUCLEOTIDE SEQUENCE [LARGE SCALE GENOMIC DNA]</scope>
    <source>
        <strain evidence="1 2">ID1042</strain>
    </source>
</reference>
<proteinExistence type="predicted"/>
<name>A0A9X4C763_9PSED</name>
<evidence type="ECO:0000313" key="1">
    <source>
        <dbReference type="EMBL" id="MDD1011138.1"/>
    </source>
</evidence>
<dbReference type="Proteomes" id="UP001148185">
    <property type="component" value="Unassembled WGS sequence"/>
</dbReference>
<organism evidence="1 2">
    <name type="scientific">Pseudomonas shahriarae</name>
    <dbReference type="NCBI Taxonomy" id="2745512"/>
    <lineage>
        <taxon>Bacteria</taxon>
        <taxon>Pseudomonadati</taxon>
        <taxon>Pseudomonadota</taxon>
        <taxon>Gammaproteobacteria</taxon>
        <taxon>Pseudomonadales</taxon>
        <taxon>Pseudomonadaceae</taxon>
        <taxon>Pseudomonas</taxon>
    </lineage>
</organism>
<dbReference type="AlphaFoldDB" id="A0A9X4C763"/>
<sequence length="218" mass="24160">MNNQTTLIGNERLDLLKSAAPSPLDLLKVAVNAGLTFADCQNHFGVDSSTNPFAKAAQAMYAEGSDNNIEIGERVVISRCEYGAFVEARVFIRDYQAGLPDIVELIDGLVRHFHTKFEPEFSQSCPVLHAKVAMLEDLFTNHGDELESLSGRAPESIPKTRFVFAGIVEENYTSEIILNLVRMGENSGFDLDQCEAIRNWLEHNGKLLDAQLKTVQMA</sequence>
<comment type="caution">
    <text evidence="1">The sequence shown here is derived from an EMBL/GenBank/DDBJ whole genome shotgun (WGS) entry which is preliminary data.</text>
</comment>